<keyword evidence="13" id="KW-1185">Reference proteome</keyword>
<dbReference type="AlphaFoldDB" id="A0A6P5P0S5"/>
<dbReference type="GO" id="GO:0009897">
    <property type="term" value="C:external side of plasma membrane"/>
    <property type="evidence" value="ECO:0007669"/>
    <property type="project" value="TreeGrafter"/>
</dbReference>
<proteinExistence type="inferred from homology"/>
<evidence type="ECO:0000256" key="5">
    <source>
        <dbReference type="ARBA" id="ARBA00023136"/>
    </source>
</evidence>
<dbReference type="InterPro" id="IPR050504">
    <property type="entry name" value="IgSF_BTN/MOG"/>
</dbReference>
<dbReference type="FunFam" id="2.60.40.10:FF:000183">
    <property type="entry name" value="Myelin-oligodendrocyte glycoprotein"/>
    <property type="match status" value="2"/>
</dbReference>
<feature type="compositionally biased region" description="Basic and acidic residues" evidence="10">
    <location>
        <begin position="500"/>
        <end position="517"/>
    </location>
</feature>
<dbReference type="SMART" id="SM00409">
    <property type="entry name" value="IG"/>
    <property type="match status" value="2"/>
</dbReference>
<dbReference type="InterPro" id="IPR053896">
    <property type="entry name" value="BTN3A2-like_Ig-C"/>
</dbReference>
<keyword evidence="7" id="KW-0393">Immunoglobulin domain</keyword>
<dbReference type="InterPro" id="IPR003599">
    <property type="entry name" value="Ig_sub"/>
</dbReference>
<feature type="region of interest" description="Disordered" evidence="10">
    <location>
        <begin position="488"/>
        <end position="517"/>
    </location>
</feature>
<dbReference type="InterPro" id="IPR007110">
    <property type="entry name" value="Ig-like_dom"/>
</dbReference>
<evidence type="ECO:0000313" key="14">
    <source>
        <dbReference type="RefSeq" id="XP_021005679.1"/>
    </source>
</evidence>
<dbReference type="GO" id="GO:0005102">
    <property type="term" value="F:signaling receptor binding"/>
    <property type="evidence" value="ECO:0007669"/>
    <property type="project" value="TreeGrafter"/>
</dbReference>
<evidence type="ECO:0000256" key="3">
    <source>
        <dbReference type="ARBA" id="ARBA00022692"/>
    </source>
</evidence>
<evidence type="ECO:0000259" key="12">
    <source>
        <dbReference type="PROSITE" id="PS50835"/>
    </source>
</evidence>
<evidence type="ECO:0000256" key="11">
    <source>
        <dbReference type="SAM" id="Phobius"/>
    </source>
</evidence>
<name>A0A6P5P0S5_MUSCR</name>
<dbReference type="CDD" id="cd05713">
    <property type="entry name" value="IgV_MOG_like"/>
    <property type="match status" value="1"/>
</dbReference>
<keyword evidence="4 11" id="KW-1133">Transmembrane helix</keyword>
<dbReference type="Pfam" id="PF07686">
    <property type="entry name" value="V-set"/>
    <property type="match status" value="2"/>
</dbReference>
<dbReference type="Proteomes" id="UP000515126">
    <property type="component" value="Chromosome 17"/>
</dbReference>
<accession>A0A6P5P0S5</accession>
<evidence type="ECO:0000256" key="4">
    <source>
        <dbReference type="ARBA" id="ARBA00022989"/>
    </source>
</evidence>
<feature type="domain" description="Ig-like" evidence="12">
    <location>
        <begin position="244"/>
        <end position="355"/>
    </location>
</feature>
<dbReference type="GeneID" id="110284304"/>
<dbReference type="Pfam" id="PF22705">
    <property type="entry name" value="C2-set_3"/>
    <property type="match status" value="2"/>
</dbReference>
<dbReference type="GO" id="GO:0050852">
    <property type="term" value="P:T cell receptor signaling pathway"/>
    <property type="evidence" value="ECO:0007669"/>
    <property type="project" value="TreeGrafter"/>
</dbReference>
<comment type="similarity">
    <text evidence="2">Belongs to the immunoglobulin superfamily. BTN/MOG family.</text>
</comment>
<evidence type="ECO:0000256" key="2">
    <source>
        <dbReference type="ARBA" id="ARBA00007591"/>
    </source>
</evidence>
<gene>
    <name evidence="14" type="primary">Btnl2</name>
</gene>
<feature type="domain" description="Ig-like" evidence="12">
    <location>
        <begin position="365"/>
        <end position="452"/>
    </location>
</feature>
<dbReference type="PROSITE" id="PS50835">
    <property type="entry name" value="IG_LIKE"/>
    <property type="match status" value="4"/>
</dbReference>
<comment type="subcellular location">
    <subcellularLocation>
        <location evidence="1">Membrane</location>
    </subcellularLocation>
</comment>
<dbReference type="InterPro" id="IPR013106">
    <property type="entry name" value="Ig_V-set"/>
</dbReference>
<evidence type="ECO:0000256" key="6">
    <source>
        <dbReference type="ARBA" id="ARBA00023157"/>
    </source>
</evidence>
<dbReference type="GO" id="GO:0001817">
    <property type="term" value="P:regulation of cytokine production"/>
    <property type="evidence" value="ECO:0007669"/>
    <property type="project" value="TreeGrafter"/>
</dbReference>
<feature type="domain" description="Ig-like" evidence="12">
    <location>
        <begin position="148"/>
        <end position="234"/>
    </location>
</feature>
<reference evidence="14" key="1">
    <citation type="submission" date="2025-08" db="UniProtKB">
        <authorList>
            <consortium name="RefSeq"/>
        </authorList>
    </citation>
    <scope>IDENTIFICATION</scope>
</reference>
<keyword evidence="6" id="KW-1015">Disulfide bond</keyword>
<dbReference type="SMART" id="SM00408">
    <property type="entry name" value="IGc2"/>
    <property type="match status" value="2"/>
</dbReference>
<feature type="transmembrane region" description="Helical" evidence="11">
    <location>
        <begin position="457"/>
        <end position="477"/>
    </location>
</feature>
<evidence type="ECO:0000313" key="13">
    <source>
        <dbReference type="Proteomes" id="UP000515126"/>
    </source>
</evidence>
<evidence type="ECO:0000256" key="7">
    <source>
        <dbReference type="ARBA" id="ARBA00023319"/>
    </source>
</evidence>
<evidence type="ECO:0000256" key="10">
    <source>
        <dbReference type="SAM" id="MobiDB-lite"/>
    </source>
</evidence>
<dbReference type="CTD" id="56244"/>
<dbReference type="SMART" id="SM00406">
    <property type="entry name" value="IGv"/>
    <property type="match status" value="2"/>
</dbReference>
<feature type="domain" description="Ig-like" evidence="12">
    <location>
        <begin position="26"/>
        <end position="140"/>
    </location>
</feature>
<dbReference type="InterPro" id="IPR013783">
    <property type="entry name" value="Ig-like_fold"/>
</dbReference>
<dbReference type="RefSeq" id="XP_021005679.1">
    <property type="nucleotide sequence ID" value="XM_021150020.2"/>
</dbReference>
<dbReference type="PANTHER" id="PTHR24100">
    <property type="entry name" value="BUTYROPHILIN"/>
    <property type="match status" value="1"/>
</dbReference>
<dbReference type="SUPFAM" id="SSF48726">
    <property type="entry name" value="Immunoglobulin"/>
    <property type="match status" value="4"/>
</dbReference>
<sequence>MVDCPRYSLSGVAASFLFVLLTIKHPDDFRVVGPNLPILAKVGEDALLTCQLLPKRTTAHMEVRWYRSDPAMPVIIYRDGAEVTGLPMEGYGGRAEWMEDSTEEGSVALKIRQVQPSDDGQYWCRFQEGDYWRETSVLLQVAALGSSPNIHVEGVEEGEVQLVCTSRGWFPEPEVHWEGIWGEKLMSFSENHVPGEDGLFYVEDTLMVRNDSVETISCFIYSHGLRETQEATIALSERLQTELASVSVIGHSQPSPVQVGENIELTCHLSPQTDAQNLEVRWLRSRYYPAVHVYANGAHVAGEQMVEYKGRTSLVTDAIHEGKLTLQIHNARTSDEGQYRCLFGKDGVYQEARVDVQVMAVGSTPRITREVLKDGGMQLRCTSDGWFPRPHVQWRDRDGKTMPSFSEAFQQGTQELFQVETLLLVTNGSMVNVTCSISLPLGQEKTARFPLSDSKIALLWMTLPVVVLPLAMAIDLIKVKWRRTNGEWNKHKHSSNQENNRNDENHRRRLPSDERLR</sequence>
<keyword evidence="3 11" id="KW-0812">Transmembrane</keyword>
<dbReference type="Gene3D" id="2.60.40.10">
    <property type="entry name" value="Immunoglobulins"/>
    <property type="match status" value="4"/>
</dbReference>
<dbReference type="InterPro" id="IPR003598">
    <property type="entry name" value="Ig_sub2"/>
</dbReference>
<evidence type="ECO:0000256" key="8">
    <source>
        <dbReference type="ARBA" id="ARBA00057939"/>
    </source>
</evidence>
<evidence type="ECO:0000256" key="9">
    <source>
        <dbReference type="ARBA" id="ARBA00072937"/>
    </source>
</evidence>
<organism evidence="13 14">
    <name type="scientific">Mus caroli</name>
    <name type="common">Ryukyu mouse</name>
    <name type="synonym">Ricefield mouse</name>
    <dbReference type="NCBI Taxonomy" id="10089"/>
    <lineage>
        <taxon>Eukaryota</taxon>
        <taxon>Metazoa</taxon>
        <taxon>Chordata</taxon>
        <taxon>Craniata</taxon>
        <taxon>Vertebrata</taxon>
        <taxon>Euteleostomi</taxon>
        <taxon>Mammalia</taxon>
        <taxon>Eutheria</taxon>
        <taxon>Euarchontoglires</taxon>
        <taxon>Glires</taxon>
        <taxon>Rodentia</taxon>
        <taxon>Myomorpha</taxon>
        <taxon>Muroidea</taxon>
        <taxon>Muridae</taxon>
        <taxon>Murinae</taxon>
        <taxon>Mus</taxon>
        <taxon>Mus</taxon>
    </lineage>
</organism>
<dbReference type="PANTHER" id="PTHR24100:SF105">
    <property type="entry name" value="BUTYROPHILIN-LIKE PROTEIN 2"/>
    <property type="match status" value="1"/>
</dbReference>
<evidence type="ECO:0000256" key="1">
    <source>
        <dbReference type="ARBA" id="ARBA00004370"/>
    </source>
</evidence>
<dbReference type="InterPro" id="IPR036179">
    <property type="entry name" value="Ig-like_dom_sf"/>
</dbReference>
<dbReference type="KEGG" id="mcal:110284304"/>
<protein>
    <recommendedName>
        <fullName evidence="9">Butyrophilin-like protein 2</fullName>
    </recommendedName>
</protein>
<keyword evidence="5 11" id="KW-0472">Membrane</keyword>
<comment type="function">
    <text evidence="8">Negative regulator of T-cell proliferation.</text>
</comment>
<dbReference type="FunFam" id="2.60.40.10:FF:000088">
    <property type="entry name" value="Butyrophilin subfamily 1 member A1"/>
    <property type="match status" value="2"/>
</dbReference>